<feature type="region of interest" description="Disordered" evidence="1">
    <location>
        <begin position="1"/>
        <end position="34"/>
    </location>
</feature>
<dbReference type="RefSeq" id="WP_104925502.1">
    <property type="nucleotide sequence ID" value="NZ_CP019065.1"/>
</dbReference>
<accession>A0A2L1UZ63</accession>
<gene>
    <name evidence="2" type="ORF">BV494_25225</name>
</gene>
<sequence>MKTTTRNGCAKAATTERRGGLSAGGGITGSSGGAAFGRCKPAVASGWKPAGRARRGRDSLLALFTTAVPAG</sequence>
<reference evidence="3" key="1">
    <citation type="submission" date="2017-01" db="EMBL/GenBank/DDBJ databases">
        <title>Genome sequence of Rouxiella sp. ERMR1:05.</title>
        <authorList>
            <person name="Kumar R."/>
            <person name="Singh D."/>
            <person name="Kumar S."/>
        </authorList>
    </citation>
    <scope>NUCLEOTIDE SEQUENCE [LARGE SCALE GENOMIC DNA]</scope>
    <source>
        <strain evidence="3">ERMR1:05</strain>
        <plasmid evidence="3">unnamed3</plasmid>
    </source>
</reference>
<dbReference type="EMBL" id="CP019065">
    <property type="protein sequence ID" value="AVF38184.1"/>
    <property type="molecule type" value="Genomic_DNA"/>
</dbReference>
<keyword evidence="2" id="KW-0614">Plasmid</keyword>
<dbReference type="Proteomes" id="UP000239197">
    <property type="component" value="Plasmid unnamed3"/>
</dbReference>
<dbReference type="KEGG" id="rox:BV494_25225"/>
<organism evidence="2 3">
    <name type="scientific">Rahnella sikkimica</name>
    <dbReference type="NCBI Taxonomy" id="1805933"/>
    <lineage>
        <taxon>Bacteria</taxon>
        <taxon>Pseudomonadati</taxon>
        <taxon>Pseudomonadota</taxon>
        <taxon>Gammaproteobacteria</taxon>
        <taxon>Enterobacterales</taxon>
        <taxon>Yersiniaceae</taxon>
        <taxon>Rahnella</taxon>
    </lineage>
</organism>
<geneLocation type="plasmid" evidence="2 3">
    <name>unnamed3</name>
</geneLocation>
<protein>
    <submittedName>
        <fullName evidence="2">Uncharacterized protein</fullName>
    </submittedName>
</protein>
<keyword evidence="3" id="KW-1185">Reference proteome</keyword>
<evidence type="ECO:0000256" key="1">
    <source>
        <dbReference type="SAM" id="MobiDB-lite"/>
    </source>
</evidence>
<evidence type="ECO:0000313" key="3">
    <source>
        <dbReference type="Proteomes" id="UP000239197"/>
    </source>
</evidence>
<dbReference type="AlphaFoldDB" id="A0A2L1UZ63"/>
<proteinExistence type="predicted"/>
<name>A0A2L1UZ63_9GAMM</name>
<feature type="compositionally biased region" description="Gly residues" evidence="1">
    <location>
        <begin position="21"/>
        <end position="34"/>
    </location>
</feature>
<evidence type="ECO:0000313" key="2">
    <source>
        <dbReference type="EMBL" id="AVF38184.1"/>
    </source>
</evidence>